<dbReference type="EMBL" id="PVEM01000001">
    <property type="protein sequence ID" value="PTD13468.1"/>
    <property type="molecule type" value="Genomic_DNA"/>
</dbReference>
<evidence type="ECO:0000313" key="2">
    <source>
        <dbReference type="EMBL" id="PTD13468.1"/>
    </source>
</evidence>
<dbReference type="OMA" id="PISQWIS"/>
<reference evidence="2 4" key="1">
    <citation type="submission" date="2018-02" db="EMBL/GenBank/DDBJ databases">
        <title>Fusarium culmorum secondary metabolites in fungal-bacterial-plant interactions.</title>
        <authorList>
            <person name="Schmidt R."/>
        </authorList>
    </citation>
    <scope>NUCLEOTIDE SEQUENCE [LARGE SCALE GENOMIC DNA]</scope>
    <source>
        <strain evidence="2 4">PV</strain>
    </source>
</reference>
<name>A0A2T4HCE0_FUSCU</name>
<evidence type="ECO:0000313" key="3">
    <source>
        <dbReference type="EMBL" id="QPC66230.1"/>
    </source>
</evidence>
<reference evidence="3" key="2">
    <citation type="submission" date="2020-11" db="EMBL/GenBank/DDBJ databases">
        <title>The chromosome-scale genome resource for two endophytic Fusarium species: F. culmorum and F. pseudograminearum.</title>
        <authorList>
            <person name="Yuan Z."/>
        </authorList>
    </citation>
    <scope>NUCLEOTIDE SEQUENCE</scope>
    <source>
        <strain evidence="3">Class2-1B</strain>
    </source>
</reference>
<dbReference type="AlphaFoldDB" id="A0A2T4HCE0"/>
<proteinExistence type="predicted"/>
<accession>A0A2T4HCE0</accession>
<evidence type="ECO:0000256" key="1">
    <source>
        <dbReference type="SAM" id="MobiDB-lite"/>
    </source>
</evidence>
<gene>
    <name evidence="2" type="ORF">FCULG_00003157</name>
    <name evidence="3" type="ORF">HYE67_008461</name>
</gene>
<dbReference type="Proteomes" id="UP000241587">
    <property type="component" value="Unassembled WGS sequence"/>
</dbReference>
<keyword evidence="4" id="KW-1185">Reference proteome</keyword>
<organism evidence="2 4">
    <name type="scientific">Fusarium culmorum</name>
    <dbReference type="NCBI Taxonomy" id="5516"/>
    <lineage>
        <taxon>Eukaryota</taxon>
        <taxon>Fungi</taxon>
        <taxon>Dikarya</taxon>
        <taxon>Ascomycota</taxon>
        <taxon>Pezizomycotina</taxon>
        <taxon>Sordariomycetes</taxon>
        <taxon>Hypocreomycetidae</taxon>
        <taxon>Hypocreales</taxon>
        <taxon>Nectriaceae</taxon>
        <taxon>Fusarium</taxon>
    </lineage>
</organism>
<dbReference type="OrthoDB" id="10318789at2759"/>
<sequence length="145" mass="16152">MLMCCNVPEVAGSGSNRAMAEAEAENESSCSNSGTSRNAKDRHASNMSHLIRRGCLNVPNDGILREYHSSQLLNHKISSYNTIHYQEEISPCNVPISQWISPSLSNDEIEVSIQCRVAHNAMHSLPDEPEDETTLKTWQSDRLIL</sequence>
<protein>
    <submittedName>
        <fullName evidence="2">Uncharacterized protein</fullName>
    </submittedName>
</protein>
<feature type="compositionally biased region" description="Low complexity" evidence="1">
    <location>
        <begin position="15"/>
        <end position="33"/>
    </location>
</feature>
<evidence type="ECO:0000313" key="4">
    <source>
        <dbReference type="Proteomes" id="UP000241587"/>
    </source>
</evidence>
<dbReference type="EMBL" id="CP064750">
    <property type="protein sequence ID" value="QPC66230.1"/>
    <property type="molecule type" value="Genomic_DNA"/>
</dbReference>
<dbReference type="Proteomes" id="UP000663297">
    <property type="component" value="Chromosome 4"/>
</dbReference>
<feature type="region of interest" description="Disordered" evidence="1">
    <location>
        <begin position="15"/>
        <end position="44"/>
    </location>
</feature>